<feature type="domain" description="Formin GTPase-binding" evidence="2">
    <location>
        <begin position="96"/>
        <end position="384"/>
    </location>
</feature>
<dbReference type="Gene3D" id="1.25.10.10">
    <property type="entry name" value="Leucine-rich Repeat Variant"/>
    <property type="match status" value="1"/>
</dbReference>
<feature type="compositionally biased region" description="Basic and acidic residues" evidence="1">
    <location>
        <begin position="633"/>
        <end position="643"/>
    </location>
</feature>
<dbReference type="AlphaFoldDB" id="N1PT66"/>
<feature type="compositionally biased region" description="Basic and acidic residues" evidence="1">
    <location>
        <begin position="167"/>
        <end position="180"/>
    </location>
</feature>
<dbReference type="GO" id="GO:0030036">
    <property type="term" value="P:actin cytoskeleton organization"/>
    <property type="evidence" value="ECO:0007669"/>
    <property type="project" value="InterPro"/>
</dbReference>
<organism evidence="3 4">
    <name type="scientific">Dothistroma septosporum (strain NZE10 / CBS 128990)</name>
    <name type="common">Red band needle blight fungus</name>
    <name type="synonym">Mycosphaerella pini</name>
    <dbReference type="NCBI Taxonomy" id="675120"/>
    <lineage>
        <taxon>Eukaryota</taxon>
        <taxon>Fungi</taxon>
        <taxon>Dikarya</taxon>
        <taxon>Ascomycota</taxon>
        <taxon>Pezizomycotina</taxon>
        <taxon>Dothideomycetes</taxon>
        <taxon>Dothideomycetidae</taxon>
        <taxon>Mycosphaerellales</taxon>
        <taxon>Mycosphaerellaceae</taxon>
        <taxon>Dothistroma</taxon>
    </lineage>
</organism>
<feature type="region of interest" description="Disordered" evidence="1">
    <location>
        <begin position="583"/>
        <end position="643"/>
    </location>
</feature>
<feature type="compositionally biased region" description="Basic and acidic residues" evidence="1">
    <location>
        <begin position="13"/>
        <end position="28"/>
    </location>
</feature>
<dbReference type="OrthoDB" id="2155261at2759"/>
<dbReference type="EMBL" id="KB446538">
    <property type="protein sequence ID" value="EME45565.1"/>
    <property type="molecule type" value="Genomic_DNA"/>
</dbReference>
<dbReference type="GO" id="GO:0031267">
    <property type="term" value="F:small GTPase binding"/>
    <property type="evidence" value="ECO:0007669"/>
    <property type="project" value="InterPro"/>
</dbReference>
<dbReference type="eggNOG" id="ENOG502RXE8">
    <property type="taxonomic scope" value="Eukaryota"/>
</dbReference>
<dbReference type="Proteomes" id="UP000016933">
    <property type="component" value="Unassembled WGS sequence"/>
</dbReference>
<reference evidence="3 4" key="2">
    <citation type="journal article" date="2012" name="PLoS Pathog.">
        <title>Diverse lifestyles and strategies of plant pathogenesis encoded in the genomes of eighteen Dothideomycetes fungi.</title>
        <authorList>
            <person name="Ohm R.A."/>
            <person name="Feau N."/>
            <person name="Henrissat B."/>
            <person name="Schoch C.L."/>
            <person name="Horwitz B.A."/>
            <person name="Barry K.W."/>
            <person name="Condon B.J."/>
            <person name="Copeland A.C."/>
            <person name="Dhillon B."/>
            <person name="Glaser F."/>
            <person name="Hesse C.N."/>
            <person name="Kosti I."/>
            <person name="LaButti K."/>
            <person name="Lindquist E.A."/>
            <person name="Lucas S."/>
            <person name="Salamov A.A."/>
            <person name="Bradshaw R.E."/>
            <person name="Ciuffetti L."/>
            <person name="Hamelin R.C."/>
            <person name="Kema G.H.J."/>
            <person name="Lawrence C."/>
            <person name="Scott J.A."/>
            <person name="Spatafora J.W."/>
            <person name="Turgeon B.G."/>
            <person name="de Wit P.J.G.M."/>
            <person name="Zhong S."/>
            <person name="Goodwin S.B."/>
            <person name="Grigoriev I.V."/>
        </authorList>
    </citation>
    <scope>NUCLEOTIDE SEQUENCE [LARGE SCALE GENOMIC DNA]</scope>
    <source>
        <strain evidence="4">NZE10 / CBS 128990</strain>
    </source>
</reference>
<name>N1PT66_DOTSN</name>
<evidence type="ECO:0000256" key="1">
    <source>
        <dbReference type="SAM" id="MobiDB-lite"/>
    </source>
</evidence>
<feature type="compositionally biased region" description="Polar residues" evidence="1">
    <location>
        <begin position="232"/>
        <end position="241"/>
    </location>
</feature>
<feature type="compositionally biased region" description="Basic and acidic residues" evidence="1">
    <location>
        <begin position="60"/>
        <end position="71"/>
    </location>
</feature>
<evidence type="ECO:0000313" key="3">
    <source>
        <dbReference type="EMBL" id="EME45565.1"/>
    </source>
</evidence>
<dbReference type="GO" id="GO:0003779">
    <property type="term" value="F:actin binding"/>
    <property type="evidence" value="ECO:0007669"/>
    <property type="project" value="InterPro"/>
</dbReference>
<dbReference type="Pfam" id="PF06371">
    <property type="entry name" value="Drf_GBD"/>
    <property type="match status" value="1"/>
</dbReference>
<feature type="compositionally biased region" description="Basic and acidic residues" evidence="1">
    <location>
        <begin position="195"/>
        <end position="207"/>
    </location>
</feature>
<sequence>MNVIGRRISGRSSVDEKRRSQVISEKDMPILSGRVSGGRSKLLGRDPDRKTSGSSTEQAPPKEKLKLDKRGGRVAALAAAFSGKTKDAQVEVKKEEGSSDPKAVDAAFEAVLDARNIPEPMRQKMRTLTLRVKADFIKQDEGSKGNTPPGTLTGDLEKSTSSARVTEALEEKKEEDDSKSSKRSRARSRTFTFSRGDKKNTKSESPSKKARAQSKGRAMSIEIPKESPGMGQRTTPTTPTGSFGRKSGAPALPADYISYLHKNTDPTKVEVGRLHKLRILLRNETVAWVDSFISQGGMTEIVALLHRIMDIEWREDHEDQLLHETLLCLKGLCTTERALAELNKVADNLFPALLGMLFDEEKKGPAEYTTRTIIINVLFNYLSSATSDSPTDLETRARRILKFLGEQQKSEQARPVEFVLGMRVPRPYKLWCREVSNVTKEVFWIFLHHLNVVPLPKPSSSHSHINASDEDRAKALQATYTQRHFPGSRPPVPAAPYIGGVEWDATTYLTAHLDLLNGLIASLPTPAARTTLREELHASGFEKVMGAVMRTCKEKFYSGVHDGLRAWVAAAAEDGCDTRFVREGPTDEEVKEHALKASPKKSPNKKQEKPPQLAAPMLEAPRLDLGLKLSKTNSKDNDDGWLG</sequence>
<dbReference type="SUPFAM" id="SSF48371">
    <property type="entry name" value="ARM repeat"/>
    <property type="match status" value="1"/>
</dbReference>
<dbReference type="InterPro" id="IPR010473">
    <property type="entry name" value="GTPase-bd"/>
</dbReference>
<proteinExistence type="predicted"/>
<dbReference type="HOGENOM" id="CLU_008022_0_0_1"/>
<reference evidence="4" key="1">
    <citation type="journal article" date="2012" name="PLoS Genet.">
        <title>The genomes of the fungal plant pathogens Cladosporium fulvum and Dothistroma septosporum reveal adaptation to different hosts and lifestyles but also signatures of common ancestry.</title>
        <authorList>
            <person name="de Wit P.J.G.M."/>
            <person name="van der Burgt A."/>
            <person name="Oekmen B."/>
            <person name="Stergiopoulos I."/>
            <person name="Abd-Elsalam K.A."/>
            <person name="Aerts A.L."/>
            <person name="Bahkali A.H."/>
            <person name="Beenen H.G."/>
            <person name="Chettri P."/>
            <person name="Cox M.P."/>
            <person name="Datema E."/>
            <person name="de Vries R.P."/>
            <person name="Dhillon B."/>
            <person name="Ganley A.R."/>
            <person name="Griffiths S.A."/>
            <person name="Guo Y."/>
            <person name="Hamelin R.C."/>
            <person name="Henrissat B."/>
            <person name="Kabir M.S."/>
            <person name="Jashni M.K."/>
            <person name="Kema G."/>
            <person name="Klaubauf S."/>
            <person name="Lapidus A."/>
            <person name="Levasseur A."/>
            <person name="Lindquist E."/>
            <person name="Mehrabi R."/>
            <person name="Ohm R.A."/>
            <person name="Owen T.J."/>
            <person name="Salamov A."/>
            <person name="Schwelm A."/>
            <person name="Schijlen E."/>
            <person name="Sun H."/>
            <person name="van den Burg H.A."/>
            <person name="van Ham R.C.H.J."/>
            <person name="Zhang S."/>
            <person name="Goodwin S.B."/>
            <person name="Grigoriev I.V."/>
            <person name="Collemare J."/>
            <person name="Bradshaw R.E."/>
        </authorList>
    </citation>
    <scope>NUCLEOTIDE SEQUENCE [LARGE SCALE GENOMIC DNA]</scope>
    <source>
        <strain evidence="4">NZE10 / CBS 128990</strain>
    </source>
</reference>
<accession>N1PT66</accession>
<feature type="region of interest" description="Disordered" evidence="1">
    <location>
        <begin position="1"/>
        <end position="103"/>
    </location>
</feature>
<protein>
    <recommendedName>
        <fullName evidence="2">Formin GTPase-binding domain-containing protein</fullName>
    </recommendedName>
</protein>
<feature type="compositionally biased region" description="Basic and acidic residues" evidence="1">
    <location>
        <begin position="583"/>
        <end position="595"/>
    </location>
</feature>
<evidence type="ECO:0000259" key="2">
    <source>
        <dbReference type="SMART" id="SM01140"/>
    </source>
</evidence>
<gene>
    <name evidence="3" type="ORF">DOTSEDRAFT_71311</name>
</gene>
<evidence type="ECO:0000313" key="4">
    <source>
        <dbReference type="Proteomes" id="UP000016933"/>
    </source>
</evidence>
<keyword evidence="4" id="KW-1185">Reference proteome</keyword>
<dbReference type="InterPro" id="IPR011989">
    <property type="entry name" value="ARM-like"/>
</dbReference>
<feature type="region of interest" description="Disordered" evidence="1">
    <location>
        <begin position="139"/>
        <end position="247"/>
    </location>
</feature>
<feature type="compositionally biased region" description="Basic and acidic residues" evidence="1">
    <location>
        <begin position="84"/>
        <end position="103"/>
    </location>
</feature>
<dbReference type="InterPro" id="IPR016024">
    <property type="entry name" value="ARM-type_fold"/>
</dbReference>
<dbReference type="SMART" id="SM01140">
    <property type="entry name" value="Drf_GBD"/>
    <property type="match status" value="1"/>
</dbReference>
<dbReference type="OMA" id="CPTPFVQ"/>